<evidence type="ECO:0000313" key="1">
    <source>
        <dbReference type="EMBL" id="GAA3025660.1"/>
    </source>
</evidence>
<accession>A0ABN3YCM5</accession>
<proteinExistence type="predicted"/>
<organism evidence="1 2">
    <name type="scientific">Gordonia defluvii</name>
    <dbReference type="NCBI Taxonomy" id="283718"/>
    <lineage>
        <taxon>Bacteria</taxon>
        <taxon>Bacillati</taxon>
        <taxon>Actinomycetota</taxon>
        <taxon>Actinomycetes</taxon>
        <taxon>Mycobacteriales</taxon>
        <taxon>Gordoniaceae</taxon>
        <taxon>Gordonia</taxon>
    </lineage>
</organism>
<gene>
    <name evidence="1" type="ORF">GCM10010528_04450</name>
</gene>
<sequence length="263" mass="29225">MCDRIERGAVLPIKEQPDDGDFTGYTAMVADLWLDRDFTLRARAVGLSWLPFVAPPEHAETQEIARERLRRTYRLNDEEKQGLSRLSRKQGGRIAIVAAAVASRIDRYPVWRLGLFDEGRVRIDLAGEVTYAVDAAKALAEQERLLGPPPVGRMARDPVAAGLYIEKARVLEQRADALLARVEAFEEYRQIVAGIQEDANRQHWLDRVGSIDDLDAAAQAVADGMYADSLRLTAAESRAWATVYLPRTEPISAKLTAPTDGLT</sequence>
<keyword evidence="2" id="KW-1185">Reference proteome</keyword>
<evidence type="ECO:0000313" key="2">
    <source>
        <dbReference type="Proteomes" id="UP001501035"/>
    </source>
</evidence>
<reference evidence="1 2" key="1">
    <citation type="journal article" date="2019" name="Int. J. Syst. Evol. Microbiol.">
        <title>The Global Catalogue of Microorganisms (GCM) 10K type strain sequencing project: providing services to taxonomists for standard genome sequencing and annotation.</title>
        <authorList>
            <consortium name="The Broad Institute Genomics Platform"/>
            <consortium name="The Broad Institute Genome Sequencing Center for Infectious Disease"/>
            <person name="Wu L."/>
            <person name="Ma J."/>
        </authorList>
    </citation>
    <scope>NUCLEOTIDE SEQUENCE [LARGE SCALE GENOMIC DNA]</scope>
    <source>
        <strain evidence="1 2">JCM 14234</strain>
    </source>
</reference>
<name>A0ABN3YCM5_9ACTN</name>
<dbReference type="EMBL" id="BAAAVS010000002">
    <property type="protein sequence ID" value="GAA3025660.1"/>
    <property type="molecule type" value="Genomic_DNA"/>
</dbReference>
<comment type="caution">
    <text evidence="1">The sequence shown here is derived from an EMBL/GenBank/DDBJ whole genome shotgun (WGS) entry which is preliminary data.</text>
</comment>
<dbReference type="Proteomes" id="UP001501035">
    <property type="component" value="Unassembled WGS sequence"/>
</dbReference>
<protein>
    <submittedName>
        <fullName evidence="1">Uncharacterized protein</fullName>
    </submittedName>
</protein>